<reference evidence="4" key="1">
    <citation type="submission" date="2016-10" db="EMBL/GenBank/DDBJ databases">
        <authorList>
            <person name="Varghese N."/>
            <person name="Submissions S."/>
        </authorList>
    </citation>
    <scope>NUCLEOTIDE SEQUENCE [LARGE SCALE GENOMIC DNA]</scope>
    <source>
        <strain evidence="4">DSM 16858</strain>
    </source>
</reference>
<evidence type="ECO:0000313" key="3">
    <source>
        <dbReference type="EMBL" id="SEU31960.1"/>
    </source>
</evidence>
<dbReference type="EMBL" id="FOIJ01000016">
    <property type="protein sequence ID" value="SEU31960.1"/>
    <property type="molecule type" value="Genomic_DNA"/>
</dbReference>
<feature type="compositionally biased region" description="Basic and acidic residues" evidence="1">
    <location>
        <begin position="44"/>
        <end position="63"/>
    </location>
</feature>
<gene>
    <name evidence="3" type="ORF">SAMN05443639_116127</name>
</gene>
<proteinExistence type="predicted"/>
<dbReference type="AlphaFoldDB" id="A0A1I0L0Q6"/>
<evidence type="ECO:0000313" key="4">
    <source>
        <dbReference type="Proteomes" id="UP000199181"/>
    </source>
</evidence>
<evidence type="ECO:0000256" key="2">
    <source>
        <dbReference type="SAM" id="SignalP"/>
    </source>
</evidence>
<dbReference type="Proteomes" id="UP000199181">
    <property type="component" value="Unassembled WGS sequence"/>
</dbReference>
<feature type="chain" id="PRO_5011514768" evidence="2">
    <location>
        <begin position="24"/>
        <end position="213"/>
    </location>
</feature>
<protein>
    <submittedName>
        <fullName evidence="3">Uncharacterized protein</fullName>
    </submittedName>
</protein>
<accession>A0A1I0L0Q6</accession>
<sequence>MRKLTMMAVAVMGMSLGYPVAEAKEPQKETQAQPRQGPTDAEIDEAHRMNKEYDARKAAEKARAQSQGPTDAEIDEAHQMNKEYDARKAAEKARAQSQGPTDAEIDEAHRMNKEFDARKARAGIKTQEVQGKVQSVSGSALTIRMPSKLNRKMDFKTDEQSKVVKDSQAATLTELKEGDEVRVSYQIVGKERIVVSVDAQKEGSSPSEPAKKP</sequence>
<keyword evidence="4" id="KW-1185">Reference proteome</keyword>
<dbReference type="RefSeq" id="WP_245767799.1">
    <property type="nucleotide sequence ID" value="NZ_FOIJ01000016.1"/>
</dbReference>
<feature type="compositionally biased region" description="Basic and acidic residues" evidence="1">
    <location>
        <begin position="75"/>
        <end position="94"/>
    </location>
</feature>
<organism evidence="3 4">
    <name type="scientific">Stigmatella erecta</name>
    <dbReference type="NCBI Taxonomy" id="83460"/>
    <lineage>
        <taxon>Bacteria</taxon>
        <taxon>Pseudomonadati</taxon>
        <taxon>Myxococcota</taxon>
        <taxon>Myxococcia</taxon>
        <taxon>Myxococcales</taxon>
        <taxon>Cystobacterineae</taxon>
        <taxon>Archangiaceae</taxon>
        <taxon>Stigmatella</taxon>
    </lineage>
</organism>
<evidence type="ECO:0000256" key="1">
    <source>
        <dbReference type="SAM" id="MobiDB-lite"/>
    </source>
</evidence>
<feature type="signal peptide" evidence="2">
    <location>
        <begin position="1"/>
        <end position="23"/>
    </location>
</feature>
<name>A0A1I0L0Q6_9BACT</name>
<feature type="region of interest" description="Disordered" evidence="1">
    <location>
        <begin position="22"/>
        <end position="108"/>
    </location>
</feature>
<keyword evidence="2" id="KW-0732">Signal</keyword>